<dbReference type="InterPro" id="IPR001353">
    <property type="entry name" value="Proteasome_sua/b"/>
</dbReference>
<feature type="active site" description="Nucleophile" evidence="9">
    <location>
        <position position="24"/>
    </location>
</feature>
<accession>A0A0G4J808</accession>
<dbReference type="OrthoDB" id="7854943at2759"/>
<name>A0A0G4J808_PLABS</name>
<dbReference type="SUPFAM" id="SSF56235">
    <property type="entry name" value="N-terminal nucleophile aminohydrolases (Ntn hydrolases)"/>
    <property type="match status" value="1"/>
</dbReference>
<comment type="catalytic activity">
    <reaction evidence="1">
        <text>Cleavage of peptide bonds with very broad specificity.</text>
        <dbReference type="EC" id="3.4.25.1"/>
    </reaction>
</comment>
<keyword evidence="4" id="KW-0888">Threonine protease</keyword>
<evidence type="ECO:0000256" key="2">
    <source>
        <dbReference type="ARBA" id="ARBA00022490"/>
    </source>
</evidence>
<comment type="subunit">
    <text evidence="10">Component of the proteasome complex.</text>
</comment>
<evidence type="ECO:0000313" key="12">
    <source>
        <dbReference type="EMBL" id="SPQ99702.1"/>
    </source>
</evidence>
<keyword evidence="2 10" id="KW-0963">Cytoplasm</keyword>
<evidence type="ECO:0000313" key="14">
    <source>
        <dbReference type="Proteomes" id="UP000290189"/>
    </source>
</evidence>
<keyword evidence="7" id="KW-0865">Zymogen</keyword>
<dbReference type="InterPro" id="IPR000243">
    <property type="entry name" value="Pept_T1A_subB"/>
</dbReference>
<keyword evidence="12" id="KW-0496">Mitochondrion</keyword>
<evidence type="ECO:0000256" key="5">
    <source>
        <dbReference type="ARBA" id="ARBA00022801"/>
    </source>
</evidence>
<comment type="function">
    <text evidence="10">Component of the proteasome, a multicatalytic proteinase complex which is characterized by its ability to cleave peptides with Arg, Phe, Tyr, Leu, and Glu adjacent to the leaving group at neutral or slightly basic pH. The proteasome has an ATP-dependent proteolytic activity.</text>
</comment>
<keyword evidence="6 10" id="KW-0647">Proteasome</keyword>
<comment type="similarity">
    <text evidence="10">Belongs to the peptidase T1B family.</text>
</comment>
<dbReference type="PANTHER" id="PTHR32194">
    <property type="entry name" value="METALLOPROTEASE TLDD"/>
    <property type="match status" value="1"/>
</dbReference>
<sequence>MAFGYEGAMMGVEPPTTGEHMLGTTIMAVAFDGGVVVGADSRTSTGAYVANRVSDKLTKLHDRIYCCRSGSAADTQAIADIVKYYLDVHSIEIGDLPEVSVAAHLARRLCYDYKDSLLAGLIIGGWDKRNGGSVYTVTLGGSVVKQDYSIGGSGSSYIYGYCDAHFRKGMTKEECQKFVRHAISHAIARDGSSGGVIRLATIDANGAERVMVPGDQLPYLAEKNY</sequence>
<dbReference type="EMBL" id="CDSF01000155">
    <property type="protein sequence ID" value="CEP03743.1"/>
    <property type="molecule type" value="Genomic_DNA"/>
</dbReference>
<evidence type="ECO:0000256" key="1">
    <source>
        <dbReference type="ARBA" id="ARBA00001198"/>
    </source>
</evidence>
<dbReference type="GO" id="GO:0019774">
    <property type="term" value="C:proteasome core complex, beta-subunit complex"/>
    <property type="evidence" value="ECO:0007669"/>
    <property type="project" value="UniProtKB-ARBA"/>
</dbReference>
<organism evidence="11 13">
    <name type="scientific">Plasmodiophora brassicae</name>
    <name type="common">Clubroot disease agent</name>
    <dbReference type="NCBI Taxonomy" id="37360"/>
    <lineage>
        <taxon>Eukaryota</taxon>
        <taxon>Sar</taxon>
        <taxon>Rhizaria</taxon>
        <taxon>Endomyxa</taxon>
        <taxon>Phytomyxea</taxon>
        <taxon>Plasmodiophorida</taxon>
        <taxon>Plasmodiophoridae</taxon>
        <taxon>Plasmodiophora</taxon>
    </lineage>
</organism>
<dbReference type="Pfam" id="PF00227">
    <property type="entry name" value="Proteasome"/>
    <property type="match status" value="1"/>
</dbReference>
<dbReference type="GO" id="GO:0005737">
    <property type="term" value="C:cytoplasm"/>
    <property type="evidence" value="ECO:0007669"/>
    <property type="project" value="UniProtKB-SubCell"/>
</dbReference>
<proteinExistence type="inferred from homology"/>
<gene>
    <name evidence="11" type="ORF">PBRA_003350</name>
    <name evidence="12" type="ORF">PLBR_LOCUS6917</name>
</gene>
<dbReference type="PROSITE" id="PS51476">
    <property type="entry name" value="PROTEASOME_BETA_2"/>
    <property type="match status" value="1"/>
</dbReference>
<evidence type="ECO:0000256" key="9">
    <source>
        <dbReference type="PIRSR" id="PIRSR600243-1"/>
    </source>
</evidence>
<dbReference type="InterPro" id="IPR023333">
    <property type="entry name" value="Proteasome_suB-type"/>
</dbReference>
<dbReference type="STRING" id="37360.A0A0G4J808"/>
<keyword evidence="5" id="KW-0378">Hydrolase</keyword>
<dbReference type="CDD" id="cd03762">
    <property type="entry name" value="proteasome_beta_type_6"/>
    <property type="match status" value="1"/>
</dbReference>
<reference evidence="12 14" key="2">
    <citation type="submission" date="2018-03" db="EMBL/GenBank/DDBJ databases">
        <authorList>
            <person name="Fogelqvist J."/>
        </authorList>
    </citation>
    <scope>NUCLEOTIDE SEQUENCE [LARGE SCALE GENOMIC DNA]</scope>
</reference>
<keyword evidence="8 10" id="KW-0539">Nucleus</keyword>
<evidence type="ECO:0000256" key="10">
    <source>
        <dbReference type="RuleBase" id="RU004203"/>
    </source>
</evidence>
<dbReference type="Gene3D" id="3.60.20.10">
    <property type="entry name" value="Glutamine Phosphoribosylpyrophosphate, subunit 1, domain 1"/>
    <property type="match status" value="1"/>
</dbReference>
<dbReference type="Proteomes" id="UP000039324">
    <property type="component" value="Unassembled WGS sequence"/>
</dbReference>
<dbReference type="InterPro" id="IPR016050">
    <property type="entry name" value="Proteasome_bsu_CS"/>
</dbReference>
<dbReference type="Proteomes" id="UP000290189">
    <property type="component" value="Unassembled WGS sequence"/>
</dbReference>
<evidence type="ECO:0000256" key="8">
    <source>
        <dbReference type="ARBA" id="ARBA00023242"/>
    </source>
</evidence>
<protein>
    <recommendedName>
        <fullName evidence="10">Proteasome subunit beta</fullName>
    </recommendedName>
</protein>
<evidence type="ECO:0000313" key="13">
    <source>
        <dbReference type="Proteomes" id="UP000039324"/>
    </source>
</evidence>
<comment type="subcellular location">
    <subcellularLocation>
        <location evidence="10">Cytoplasm</location>
    </subcellularLocation>
    <subcellularLocation>
        <location evidence="10">Nucleus</location>
    </subcellularLocation>
</comment>
<keyword evidence="3" id="KW-0645">Protease</keyword>
<evidence type="ECO:0000256" key="4">
    <source>
        <dbReference type="ARBA" id="ARBA00022698"/>
    </source>
</evidence>
<dbReference type="GO" id="GO:0051603">
    <property type="term" value="P:proteolysis involved in protein catabolic process"/>
    <property type="evidence" value="ECO:0007669"/>
    <property type="project" value="InterPro"/>
</dbReference>
<evidence type="ECO:0000256" key="3">
    <source>
        <dbReference type="ARBA" id="ARBA00022670"/>
    </source>
</evidence>
<dbReference type="PROSITE" id="PS00854">
    <property type="entry name" value="PROTEASOME_BETA_1"/>
    <property type="match status" value="1"/>
</dbReference>
<dbReference type="PRINTS" id="PR00141">
    <property type="entry name" value="PROTEASOME"/>
</dbReference>
<evidence type="ECO:0000313" key="11">
    <source>
        <dbReference type="EMBL" id="CEP03743.1"/>
    </source>
</evidence>
<dbReference type="FunFam" id="3.60.20.10:FF:000010">
    <property type="entry name" value="Proteasome subunit beta type-1"/>
    <property type="match status" value="1"/>
</dbReference>
<dbReference type="PANTHER" id="PTHR32194:SF0">
    <property type="entry name" value="ATP-DEPENDENT PROTEASE SUBUNIT HSLV"/>
    <property type="match status" value="1"/>
</dbReference>
<dbReference type="InterPro" id="IPR029055">
    <property type="entry name" value="Ntn_hydrolases_N"/>
</dbReference>
<evidence type="ECO:0000256" key="7">
    <source>
        <dbReference type="ARBA" id="ARBA00023145"/>
    </source>
</evidence>
<geneLocation type="mitochondrion" evidence="12"/>
<dbReference type="OMA" id="TFIYGYC"/>
<dbReference type="AlphaFoldDB" id="A0A0G4J808"/>
<keyword evidence="13" id="KW-1185">Reference proteome</keyword>
<dbReference type="EMBL" id="OVEO01000012">
    <property type="protein sequence ID" value="SPQ99702.1"/>
    <property type="molecule type" value="Genomic_DNA"/>
</dbReference>
<evidence type="ECO:0000256" key="6">
    <source>
        <dbReference type="ARBA" id="ARBA00022942"/>
    </source>
</evidence>
<dbReference type="GO" id="GO:0005634">
    <property type="term" value="C:nucleus"/>
    <property type="evidence" value="ECO:0007669"/>
    <property type="project" value="UniProtKB-SubCell"/>
</dbReference>
<dbReference type="GO" id="GO:0004298">
    <property type="term" value="F:threonine-type endopeptidase activity"/>
    <property type="evidence" value="ECO:0007669"/>
    <property type="project" value="UniProtKB-KW"/>
</dbReference>
<reference evidence="11 13" key="1">
    <citation type="submission" date="2015-02" db="EMBL/GenBank/DDBJ databases">
        <authorList>
            <person name="Chooi Y.-H."/>
        </authorList>
    </citation>
    <scope>NUCLEOTIDE SEQUENCE [LARGE SCALE GENOMIC DNA]</scope>
    <source>
        <strain evidence="11">E3</strain>
    </source>
</reference>